<organism evidence="2">
    <name type="scientific">Brassica napus</name>
    <name type="common">Rape</name>
    <dbReference type="NCBI Taxonomy" id="3708"/>
    <lineage>
        <taxon>Eukaryota</taxon>
        <taxon>Viridiplantae</taxon>
        <taxon>Streptophyta</taxon>
        <taxon>Embryophyta</taxon>
        <taxon>Tracheophyta</taxon>
        <taxon>Spermatophyta</taxon>
        <taxon>Magnoliopsida</taxon>
        <taxon>eudicotyledons</taxon>
        <taxon>Gunneridae</taxon>
        <taxon>Pentapetalae</taxon>
        <taxon>rosids</taxon>
        <taxon>malvids</taxon>
        <taxon>Brassicales</taxon>
        <taxon>Brassicaceae</taxon>
        <taxon>Brassiceae</taxon>
        <taxon>Brassica</taxon>
    </lineage>
</organism>
<protein>
    <submittedName>
        <fullName evidence="2">(rape) hypothetical protein</fullName>
    </submittedName>
</protein>
<name>A0A816ZKH3_BRANA</name>
<keyword evidence="1" id="KW-0812">Transmembrane</keyword>
<dbReference type="Proteomes" id="UP001295469">
    <property type="component" value="Chromosome A08"/>
</dbReference>
<gene>
    <name evidence="2" type="ORF">DARMORV10_A08P04220.1</name>
</gene>
<evidence type="ECO:0000313" key="2">
    <source>
        <dbReference type="EMBL" id="CAF2217819.1"/>
    </source>
</evidence>
<accession>A0A816ZKH3</accession>
<feature type="transmembrane region" description="Helical" evidence="1">
    <location>
        <begin position="66"/>
        <end position="85"/>
    </location>
</feature>
<sequence length="86" mass="9618">MFDGLWRVLVAPSPNQARYCLCGCSLSQVKFYLRKLQFKMYPQVVLDSLILKSMITGYAVNLPGSSLVITAGFDFVASGVLFWLYA</sequence>
<keyword evidence="1" id="KW-0472">Membrane</keyword>
<dbReference type="EMBL" id="HG994362">
    <property type="protein sequence ID" value="CAF2217819.1"/>
    <property type="molecule type" value="Genomic_DNA"/>
</dbReference>
<proteinExistence type="predicted"/>
<dbReference type="AlphaFoldDB" id="A0A816ZKH3"/>
<reference evidence="2" key="1">
    <citation type="submission" date="2021-01" db="EMBL/GenBank/DDBJ databases">
        <authorList>
            <consortium name="Genoscope - CEA"/>
            <person name="William W."/>
        </authorList>
    </citation>
    <scope>NUCLEOTIDE SEQUENCE</scope>
</reference>
<evidence type="ECO:0000256" key="1">
    <source>
        <dbReference type="SAM" id="Phobius"/>
    </source>
</evidence>
<keyword evidence="1" id="KW-1133">Transmembrane helix</keyword>